<proteinExistence type="inferred from homology"/>
<dbReference type="Gene3D" id="3.40.1350.10">
    <property type="match status" value="1"/>
</dbReference>
<evidence type="ECO:0000313" key="3">
    <source>
        <dbReference type="EMBL" id="QVL32845.1"/>
    </source>
</evidence>
<sequence>MSLPEPKKELSFTRHPWWRRWFGRRSEKAAYRFLRRQHFKIIGQNLEDHAGEIDLLAVDQRILVIVEVRSSEFATHMELAASVNAEKQRRLTQAALRFLQRRQLKNIPVRFDVLTIRWPSSARYPEIKHFRNAFPAVGKFQMHS</sequence>
<comment type="similarity">
    <text evidence="1 2">Belongs to the UPF0102 family.</text>
</comment>
<dbReference type="KEGG" id="tsph:KIH39_02690"/>
<reference evidence="3" key="1">
    <citation type="submission" date="2021-05" db="EMBL/GenBank/DDBJ databases">
        <title>Complete genome sequence of the cellulolytic planctomycete Telmatocola sphagniphila SP2T and characterization of the first cellulase from planctomycetes.</title>
        <authorList>
            <person name="Rakitin A.L."/>
            <person name="Beletsky A.V."/>
            <person name="Naumoff D.G."/>
            <person name="Kulichevskaya I.S."/>
            <person name="Mardanov A.V."/>
            <person name="Ravin N.V."/>
            <person name="Dedysh S.N."/>
        </authorList>
    </citation>
    <scope>NUCLEOTIDE SEQUENCE</scope>
    <source>
        <strain evidence="3">SP2T</strain>
    </source>
</reference>
<evidence type="ECO:0000256" key="2">
    <source>
        <dbReference type="HAMAP-Rule" id="MF_00048"/>
    </source>
</evidence>
<dbReference type="InterPro" id="IPR003509">
    <property type="entry name" value="UPF0102_YraN-like"/>
</dbReference>
<dbReference type="EMBL" id="CP074694">
    <property type="protein sequence ID" value="QVL32845.1"/>
    <property type="molecule type" value="Genomic_DNA"/>
</dbReference>
<dbReference type="PANTHER" id="PTHR34039">
    <property type="entry name" value="UPF0102 PROTEIN YRAN"/>
    <property type="match status" value="1"/>
</dbReference>
<protein>
    <recommendedName>
        <fullName evidence="2">UPF0102 protein KIH39_02690</fullName>
    </recommendedName>
</protein>
<dbReference type="Proteomes" id="UP000676194">
    <property type="component" value="Chromosome"/>
</dbReference>
<organism evidence="3 4">
    <name type="scientific">Telmatocola sphagniphila</name>
    <dbReference type="NCBI Taxonomy" id="1123043"/>
    <lineage>
        <taxon>Bacteria</taxon>
        <taxon>Pseudomonadati</taxon>
        <taxon>Planctomycetota</taxon>
        <taxon>Planctomycetia</taxon>
        <taxon>Gemmatales</taxon>
        <taxon>Gemmataceae</taxon>
    </lineage>
</organism>
<dbReference type="PANTHER" id="PTHR34039:SF1">
    <property type="entry name" value="UPF0102 PROTEIN YRAN"/>
    <property type="match status" value="1"/>
</dbReference>
<name>A0A8E6EVK2_9BACT</name>
<evidence type="ECO:0000313" key="4">
    <source>
        <dbReference type="Proteomes" id="UP000676194"/>
    </source>
</evidence>
<dbReference type="SUPFAM" id="SSF52980">
    <property type="entry name" value="Restriction endonuclease-like"/>
    <property type="match status" value="1"/>
</dbReference>
<dbReference type="RefSeq" id="WP_213497735.1">
    <property type="nucleotide sequence ID" value="NZ_CP074694.1"/>
</dbReference>
<dbReference type="InterPro" id="IPR011335">
    <property type="entry name" value="Restrct_endonuc-II-like"/>
</dbReference>
<keyword evidence="4" id="KW-1185">Reference proteome</keyword>
<dbReference type="Pfam" id="PF02021">
    <property type="entry name" value="UPF0102"/>
    <property type="match status" value="1"/>
</dbReference>
<dbReference type="HAMAP" id="MF_00048">
    <property type="entry name" value="UPF0102"/>
    <property type="match status" value="1"/>
</dbReference>
<dbReference type="AlphaFoldDB" id="A0A8E6EVK2"/>
<gene>
    <name evidence="3" type="ORF">KIH39_02690</name>
</gene>
<accession>A0A8E6EVK2</accession>
<dbReference type="GO" id="GO:0003676">
    <property type="term" value="F:nucleic acid binding"/>
    <property type="evidence" value="ECO:0007669"/>
    <property type="project" value="InterPro"/>
</dbReference>
<evidence type="ECO:0000256" key="1">
    <source>
        <dbReference type="ARBA" id="ARBA00006738"/>
    </source>
</evidence>
<dbReference type="InterPro" id="IPR011856">
    <property type="entry name" value="tRNA_endonuc-like_dom_sf"/>
</dbReference>